<dbReference type="Proteomes" id="UP000697107">
    <property type="component" value="Unassembled WGS sequence"/>
</dbReference>
<evidence type="ECO:0000313" key="2">
    <source>
        <dbReference type="EMBL" id="KAG2961665.1"/>
    </source>
</evidence>
<reference evidence="4 5" key="1">
    <citation type="submission" date="2018-01" db="EMBL/GenBank/DDBJ databases">
        <title>Draft genome of the strawberry crown rot pathogen Phytophthora cactorum.</title>
        <authorList>
            <person name="Armitage A.D."/>
            <person name="Lysoe E."/>
            <person name="Nellist C.F."/>
            <person name="Harrison R.J."/>
            <person name="Brurberg M.B."/>
        </authorList>
    </citation>
    <scope>NUCLEOTIDE SEQUENCE [LARGE SCALE GENOMIC DNA]</scope>
    <source>
        <strain evidence="4 5">10300</strain>
    </source>
</reference>
<dbReference type="OrthoDB" id="122461at2759"/>
<keyword evidence="5" id="KW-1185">Reference proteome</keyword>
<name>A0A329SN69_9STRA</name>
<evidence type="ECO:0000259" key="1">
    <source>
        <dbReference type="Pfam" id="PF21056"/>
    </source>
</evidence>
<dbReference type="VEuPathDB" id="FungiDB:PC110_g5438"/>
<dbReference type="EMBL" id="MJFZ01000091">
    <property type="protein sequence ID" value="RAW38317.1"/>
    <property type="molecule type" value="Genomic_DNA"/>
</dbReference>
<evidence type="ECO:0000313" key="4">
    <source>
        <dbReference type="EMBL" id="RAW38317.1"/>
    </source>
</evidence>
<proteinExistence type="predicted"/>
<dbReference type="EMBL" id="RCML01001568">
    <property type="protein sequence ID" value="KAG2961665.1"/>
    <property type="molecule type" value="Genomic_DNA"/>
</dbReference>
<dbReference type="EMBL" id="RCMV01001680">
    <property type="protein sequence ID" value="KAG3207640.1"/>
    <property type="molecule type" value="Genomic_DNA"/>
</dbReference>
<protein>
    <recommendedName>
        <fullName evidence="1">ZSWIM1/3 RNaseH-like domain-containing protein</fullName>
    </recommendedName>
</protein>
<evidence type="ECO:0000313" key="5">
    <source>
        <dbReference type="Proteomes" id="UP000251314"/>
    </source>
</evidence>
<dbReference type="InterPro" id="IPR048324">
    <property type="entry name" value="ZSWIM1-3_RNaseH-like"/>
</dbReference>
<comment type="caution">
    <text evidence="4">The sequence shown here is derived from an EMBL/GenBank/DDBJ whole genome shotgun (WGS) entry which is preliminary data.</text>
</comment>
<accession>A0A329SN69</accession>
<dbReference type="Proteomes" id="UP000760860">
    <property type="component" value="Unassembled WGS sequence"/>
</dbReference>
<sequence>MRQGGAKRKKILRYLKESSGKPILPEDVSNMITKMRREFHTAPDDNVRVTEVLEDFSEGSGNVVNVFRVADTKLTSCITFQISHMRRMAGLFPGVICVDATHGTNINR</sequence>
<organism evidence="4 5">
    <name type="scientific">Phytophthora cactorum</name>
    <dbReference type="NCBI Taxonomy" id="29920"/>
    <lineage>
        <taxon>Eukaryota</taxon>
        <taxon>Sar</taxon>
        <taxon>Stramenopiles</taxon>
        <taxon>Oomycota</taxon>
        <taxon>Peronosporomycetes</taxon>
        <taxon>Peronosporales</taxon>
        <taxon>Peronosporaceae</taxon>
        <taxon>Phytophthora</taxon>
    </lineage>
</organism>
<dbReference type="Pfam" id="PF21056">
    <property type="entry name" value="ZSWIM1-3_RNaseH-like"/>
    <property type="match status" value="1"/>
</dbReference>
<gene>
    <name evidence="4" type="ORF">PC110_g5438</name>
    <name evidence="2" type="ORF">PC118_g21842</name>
    <name evidence="3" type="ORF">PC129_g21322</name>
</gene>
<feature type="domain" description="ZSWIM1/3 RNaseH-like" evidence="1">
    <location>
        <begin position="56"/>
        <end position="107"/>
    </location>
</feature>
<dbReference type="AlphaFoldDB" id="A0A329SN69"/>
<reference evidence="2" key="2">
    <citation type="submission" date="2018-10" db="EMBL/GenBank/DDBJ databases">
        <title>Effector identification in a new, highly contiguous assembly of the strawberry crown rot pathogen Phytophthora cactorum.</title>
        <authorList>
            <person name="Armitage A.D."/>
            <person name="Nellist C.F."/>
            <person name="Bates H."/>
            <person name="Vickerstaff R.J."/>
            <person name="Harrison R.J."/>
        </authorList>
    </citation>
    <scope>NUCLEOTIDE SEQUENCE</scope>
    <source>
        <strain evidence="2">P415</strain>
        <strain evidence="3">P421</strain>
    </source>
</reference>
<dbReference type="Proteomes" id="UP000251314">
    <property type="component" value="Unassembled WGS sequence"/>
</dbReference>
<evidence type="ECO:0000313" key="3">
    <source>
        <dbReference type="EMBL" id="KAG3207640.1"/>
    </source>
</evidence>